<proteinExistence type="predicted"/>
<comment type="caution">
    <text evidence="1">The sequence shown here is derived from an EMBL/GenBank/DDBJ whole genome shotgun (WGS) entry which is preliminary data.</text>
</comment>
<protein>
    <submittedName>
        <fullName evidence="1">Ectoine hydroxylase-related dioxygenase (Phytanoyl-CoA dioxygenase family)</fullName>
    </submittedName>
</protein>
<dbReference type="InterPro" id="IPR008775">
    <property type="entry name" value="Phytyl_CoA_dOase-like"/>
</dbReference>
<keyword evidence="1" id="KW-0560">Oxidoreductase</keyword>
<dbReference type="Pfam" id="PF05721">
    <property type="entry name" value="PhyH"/>
    <property type="match status" value="1"/>
</dbReference>
<evidence type="ECO:0000313" key="1">
    <source>
        <dbReference type="EMBL" id="MBE1585381.1"/>
    </source>
</evidence>
<dbReference type="EMBL" id="JADBEK010000001">
    <property type="protein sequence ID" value="MBE1585381.1"/>
    <property type="molecule type" value="Genomic_DNA"/>
</dbReference>
<name>A0ABR9LXK5_9ACTN</name>
<dbReference type="SUPFAM" id="SSF51197">
    <property type="entry name" value="Clavaminate synthase-like"/>
    <property type="match status" value="1"/>
</dbReference>
<dbReference type="Gene3D" id="2.60.120.620">
    <property type="entry name" value="q2cbj1_9rhob like domain"/>
    <property type="match status" value="1"/>
</dbReference>
<dbReference type="PANTHER" id="PTHR40128">
    <property type="entry name" value="EXPRESSED PROTEIN"/>
    <property type="match status" value="1"/>
</dbReference>
<accession>A0ABR9LXK5</accession>
<evidence type="ECO:0000313" key="2">
    <source>
        <dbReference type="Proteomes" id="UP000633509"/>
    </source>
</evidence>
<gene>
    <name evidence="1" type="ORF">H4W80_003639</name>
</gene>
<organism evidence="1 2">
    <name type="scientific">Nonomuraea angiospora</name>
    <dbReference type="NCBI Taxonomy" id="46172"/>
    <lineage>
        <taxon>Bacteria</taxon>
        <taxon>Bacillati</taxon>
        <taxon>Actinomycetota</taxon>
        <taxon>Actinomycetes</taxon>
        <taxon>Streptosporangiales</taxon>
        <taxon>Streptosporangiaceae</taxon>
        <taxon>Nonomuraea</taxon>
    </lineage>
</organism>
<dbReference type="GO" id="GO:0051213">
    <property type="term" value="F:dioxygenase activity"/>
    <property type="evidence" value="ECO:0007669"/>
    <property type="project" value="UniProtKB-KW"/>
</dbReference>
<keyword evidence="1" id="KW-0223">Dioxygenase</keyword>
<keyword evidence="2" id="KW-1185">Reference proteome</keyword>
<dbReference type="RefSeq" id="WP_225963505.1">
    <property type="nucleotide sequence ID" value="NZ_JADBEK010000001.1"/>
</dbReference>
<dbReference type="PANTHER" id="PTHR40128:SF1">
    <property type="entry name" value="PHYTANOYL-COA HYDROXYLASE"/>
    <property type="match status" value="1"/>
</dbReference>
<dbReference type="Proteomes" id="UP000633509">
    <property type="component" value="Unassembled WGS sequence"/>
</dbReference>
<reference evidence="1 2" key="1">
    <citation type="submission" date="2020-10" db="EMBL/GenBank/DDBJ databases">
        <title>Sequencing the genomes of 1000 actinobacteria strains.</title>
        <authorList>
            <person name="Klenk H.-P."/>
        </authorList>
    </citation>
    <scope>NUCLEOTIDE SEQUENCE [LARGE SCALE GENOMIC DNA]</scope>
    <source>
        <strain evidence="1 2">DSM 43173</strain>
    </source>
</reference>
<sequence length="299" mass="33016">MPIRAWRARFAVGRVVSMLTSNGYTLDESRLGELEAVPGAERHDRDALLTRIRRDGYLFLRQALDPAAVLAFRRYYFERASAAGAGLTAPGTPAGDGIAGGRVDPAALRRALFTDIVPGSTYHAFCTQPAIRDWFAWFLGGTTHLHRRKIIRHTAPGESGIGTATQAHYDLVYIREGTDRVLSAWIPLGDCPLSRGGLTYLEGSHRRVLRAEAEGTLKRPAASITADLPALAAEYGARWLVADYRAGDLVVHTAHIVHAALDNVDPDGVMRLSTDIRYQRADQPIDLRWQDDWHDRDGL</sequence>